<comment type="caution">
    <text evidence="2">The sequence shown here is derived from an EMBL/GenBank/DDBJ whole genome shotgun (WGS) entry which is preliminary data.</text>
</comment>
<keyword evidence="3" id="KW-1185">Reference proteome</keyword>
<feature type="compositionally biased region" description="Low complexity" evidence="1">
    <location>
        <begin position="40"/>
        <end position="72"/>
    </location>
</feature>
<feature type="region of interest" description="Disordered" evidence="1">
    <location>
        <begin position="1"/>
        <end position="72"/>
    </location>
</feature>
<feature type="compositionally biased region" description="Polar residues" evidence="1">
    <location>
        <begin position="128"/>
        <end position="142"/>
    </location>
</feature>
<dbReference type="RefSeq" id="WP_157165386.1">
    <property type="nucleotide sequence ID" value="NZ_WPNZ01000005.1"/>
</dbReference>
<organism evidence="2 3">
    <name type="scientific">Streptomyces typhae</name>
    <dbReference type="NCBI Taxonomy" id="2681492"/>
    <lineage>
        <taxon>Bacteria</taxon>
        <taxon>Bacillati</taxon>
        <taxon>Actinomycetota</taxon>
        <taxon>Actinomycetes</taxon>
        <taxon>Kitasatosporales</taxon>
        <taxon>Streptomycetaceae</taxon>
        <taxon>Streptomyces</taxon>
    </lineage>
</organism>
<evidence type="ECO:0000313" key="2">
    <source>
        <dbReference type="EMBL" id="MVO85333.1"/>
    </source>
</evidence>
<dbReference type="EMBL" id="WPNZ01000005">
    <property type="protein sequence ID" value="MVO85333.1"/>
    <property type="molecule type" value="Genomic_DNA"/>
</dbReference>
<accession>A0A6L6WTF7</accession>
<feature type="compositionally biased region" description="Low complexity" evidence="1">
    <location>
        <begin position="10"/>
        <end position="27"/>
    </location>
</feature>
<evidence type="ECO:0008006" key="4">
    <source>
        <dbReference type="Google" id="ProtNLM"/>
    </source>
</evidence>
<feature type="region of interest" description="Disordered" evidence="1">
    <location>
        <begin position="126"/>
        <end position="187"/>
    </location>
</feature>
<dbReference type="AlphaFoldDB" id="A0A6L6WTF7"/>
<gene>
    <name evidence="2" type="ORF">GPA10_11355</name>
</gene>
<proteinExistence type="predicted"/>
<name>A0A6L6WTF7_9ACTN</name>
<evidence type="ECO:0000256" key="1">
    <source>
        <dbReference type="SAM" id="MobiDB-lite"/>
    </source>
</evidence>
<reference evidence="2 3" key="1">
    <citation type="submission" date="2019-11" db="EMBL/GenBank/DDBJ databases">
        <title>Streptomyces typhae sp. nov., a novel endophytic actinomycete isolated from the root of cattail pollen (Typha angustifolia L.).</title>
        <authorList>
            <person name="Peng C."/>
        </authorList>
    </citation>
    <scope>NUCLEOTIDE SEQUENCE [LARGE SCALE GENOMIC DNA]</scope>
    <source>
        <strain evidence="3">p1417</strain>
    </source>
</reference>
<evidence type="ECO:0000313" key="3">
    <source>
        <dbReference type="Proteomes" id="UP000483802"/>
    </source>
</evidence>
<protein>
    <recommendedName>
        <fullName evidence="4">Extensin</fullName>
    </recommendedName>
</protein>
<dbReference type="Proteomes" id="UP000483802">
    <property type="component" value="Unassembled WGS sequence"/>
</dbReference>
<sequence length="228" mass="24340">MPNSPTISSTAATHPAHAAAPAPAPATVQRSTTPAKPVRLRPLTSLTPPFSTPSTIPSSTSRSRTQSPLPVARIIAPVGAPAAVGTVGTPSNDLPVQRGVRSATRSVTGTLAAAAANAVGQTMERFRTGSQGRQSQQAPQGRQEQEEFVDDPLPFPPDRNPETVPGGAAEAPPPAYSRVPKGTFDPKDLTDFQIDELVHRMIGRITRLVRTELRMDRERIGRLRDDRR</sequence>